<feature type="transmembrane region" description="Helical" evidence="1">
    <location>
        <begin position="43"/>
        <end position="62"/>
    </location>
</feature>
<feature type="transmembrane region" description="Helical" evidence="1">
    <location>
        <begin position="153"/>
        <end position="171"/>
    </location>
</feature>
<protein>
    <submittedName>
        <fullName evidence="3">CPBP family intramembrane glutamic endopeptidase</fullName>
        <ecNumber evidence="3">3.4.-.-</ecNumber>
    </submittedName>
</protein>
<sequence length="332" mass="37485">MKNLLEHISRYPLVWFLLINFVITWCVWLLVPTFMGSDWTQQKLMVAAGFGPAPAALIITYAQGHTITINSNRWRGWFFAVFVLLFGLNASSVLYGDGITADIFAKAHPSDISLTTLIVLFLSSGICAFVTASLVCNSSKNLNSLVTWPANKYYLLVALLLPTLWCALGLATNIVTDTPVVWFSNDDLETLVWLGYIVRSFLFTLLVVAIGEEAGWRGWMLPHLQQRFSPLMSTVIIGVCWGLWHWPLYMIGQYPDEPVMVFAKVGVCIMLGVFFTWLYNRSGGNLLLMVLLHTALNNTNRIIPMTENAGLYLLLIFVAMIYLDKMWKKRPD</sequence>
<proteinExistence type="predicted"/>
<keyword evidence="4" id="KW-1185">Reference proteome</keyword>
<dbReference type="InterPro" id="IPR042150">
    <property type="entry name" value="MmRce1-like"/>
</dbReference>
<name>A0ABY9TF90_9GAMM</name>
<dbReference type="PANTHER" id="PTHR35797">
    <property type="entry name" value="PROTEASE-RELATED"/>
    <property type="match status" value="1"/>
</dbReference>
<dbReference type="Proteomes" id="UP001248581">
    <property type="component" value="Chromosome"/>
</dbReference>
<gene>
    <name evidence="3" type="ORF">RI845_12550</name>
</gene>
<feature type="transmembrane region" description="Helical" evidence="1">
    <location>
        <begin position="191"/>
        <end position="210"/>
    </location>
</feature>
<feature type="transmembrane region" description="Helical" evidence="1">
    <location>
        <begin position="231"/>
        <end position="249"/>
    </location>
</feature>
<keyword evidence="1" id="KW-0472">Membrane</keyword>
<feature type="transmembrane region" description="Helical" evidence="1">
    <location>
        <begin position="112"/>
        <end position="132"/>
    </location>
</feature>
<dbReference type="Pfam" id="PF02517">
    <property type="entry name" value="Rce1-like"/>
    <property type="match status" value="1"/>
</dbReference>
<dbReference type="GO" id="GO:0016787">
    <property type="term" value="F:hydrolase activity"/>
    <property type="evidence" value="ECO:0007669"/>
    <property type="project" value="UniProtKB-KW"/>
</dbReference>
<feature type="domain" description="CAAX prenyl protease 2/Lysostaphin resistance protein A-like" evidence="2">
    <location>
        <begin position="199"/>
        <end position="297"/>
    </location>
</feature>
<keyword evidence="3" id="KW-0378">Hydrolase</keyword>
<organism evidence="3 4">
    <name type="scientific">Thalassotalea nanhaiensis</name>
    <dbReference type="NCBI Taxonomy" id="3065648"/>
    <lineage>
        <taxon>Bacteria</taxon>
        <taxon>Pseudomonadati</taxon>
        <taxon>Pseudomonadota</taxon>
        <taxon>Gammaproteobacteria</taxon>
        <taxon>Alteromonadales</taxon>
        <taxon>Colwelliaceae</taxon>
        <taxon>Thalassotalea</taxon>
    </lineage>
</organism>
<dbReference type="InterPro" id="IPR003675">
    <property type="entry name" value="Rce1/LyrA-like_dom"/>
</dbReference>
<evidence type="ECO:0000313" key="3">
    <source>
        <dbReference type="EMBL" id="WNC67346.1"/>
    </source>
</evidence>
<keyword evidence="1" id="KW-0812">Transmembrane</keyword>
<keyword evidence="1" id="KW-1133">Transmembrane helix</keyword>
<feature type="transmembrane region" description="Helical" evidence="1">
    <location>
        <begin position="74"/>
        <end position="92"/>
    </location>
</feature>
<feature type="transmembrane region" description="Helical" evidence="1">
    <location>
        <begin position="309"/>
        <end position="327"/>
    </location>
</feature>
<accession>A0ABY9TF90</accession>
<dbReference type="EMBL" id="CP134146">
    <property type="protein sequence ID" value="WNC67346.1"/>
    <property type="molecule type" value="Genomic_DNA"/>
</dbReference>
<feature type="transmembrane region" description="Helical" evidence="1">
    <location>
        <begin position="12"/>
        <end position="31"/>
    </location>
</feature>
<dbReference type="RefSeq" id="WP_348386510.1">
    <property type="nucleotide sequence ID" value="NZ_CP134146.1"/>
</dbReference>
<evidence type="ECO:0000313" key="4">
    <source>
        <dbReference type="Proteomes" id="UP001248581"/>
    </source>
</evidence>
<feature type="transmembrane region" description="Helical" evidence="1">
    <location>
        <begin position="261"/>
        <end position="279"/>
    </location>
</feature>
<reference evidence="4" key="1">
    <citation type="submission" date="2023-09" db="EMBL/GenBank/DDBJ databases">
        <authorList>
            <person name="Li S."/>
            <person name="Li X."/>
            <person name="Zhang C."/>
            <person name="Zhao Z."/>
        </authorList>
    </citation>
    <scope>NUCLEOTIDE SEQUENCE [LARGE SCALE GENOMIC DNA]</scope>
    <source>
        <strain evidence="4">SQ345</strain>
    </source>
</reference>
<dbReference type="PANTHER" id="PTHR35797:SF1">
    <property type="entry name" value="PROTEASE"/>
    <property type="match status" value="1"/>
</dbReference>
<dbReference type="EC" id="3.4.-.-" evidence="3"/>
<evidence type="ECO:0000259" key="2">
    <source>
        <dbReference type="Pfam" id="PF02517"/>
    </source>
</evidence>
<evidence type="ECO:0000256" key="1">
    <source>
        <dbReference type="SAM" id="Phobius"/>
    </source>
</evidence>